<dbReference type="EMBL" id="LN854091">
    <property type="protein sequence ID" value="CRY97454.1"/>
    <property type="molecule type" value="Genomic_DNA"/>
</dbReference>
<reference evidence="1" key="2">
    <citation type="submission" date="2015-07" db="EMBL/GenBank/DDBJ databases">
        <title>Plasmids, circular viruses and viroids from rat gut.</title>
        <authorList>
            <person name="Jorgensen T.J."/>
            <person name="Hansen M.A."/>
            <person name="Xu Z."/>
            <person name="Tabak M.A."/>
            <person name="Sorensen S.J."/>
            <person name="Hansen L.H."/>
        </authorList>
    </citation>
    <scope>NUCLEOTIDE SEQUENCE</scope>
    <source>
        <strain evidence="1">RGFK1561</strain>
    </source>
</reference>
<organism evidence="1">
    <name type="scientific">uncultured prokaryote</name>
    <dbReference type="NCBI Taxonomy" id="198431"/>
    <lineage>
        <taxon>unclassified sequences</taxon>
        <taxon>environmental samples</taxon>
    </lineage>
</organism>
<name>A0A0H5Q7T7_9ZZZZ</name>
<proteinExistence type="predicted"/>
<evidence type="ECO:0000313" key="1">
    <source>
        <dbReference type="EMBL" id="CRY97454.1"/>
    </source>
</evidence>
<accession>A0A0H5Q7T7</accession>
<protein>
    <submittedName>
        <fullName evidence="1">Uncharacterized protein</fullName>
    </submittedName>
</protein>
<dbReference type="AlphaFoldDB" id="A0A0H5Q7T7"/>
<sequence>MASLLAQVTIPYITSIPTDISINTWSFESSLDNDLAAADIAEGLEDFYAQIGTYLSPVLNPAVSRLKIYDRADPEPRVPFYDETLVGPGNNTGTIIPEEVAACLSFRGALTSGASQRRRRGRVYLGPLSITGVAAGGTGRSEVKTAFVTAIHAGADALLTALGATTEHVVHSGVGGTDTVVTTYWVDNAFDTQRRRGPDASSRTTWTS</sequence>
<reference evidence="1" key="1">
    <citation type="submission" date="2015-06" db="EMBL/GenBank/DDBJ databases">
        <authorList>
            <person name="Joergensen T."/>
        </authorList>
    </citation>
    <scope>NUCLEOTIDE SEQUENCE</scope>
    <source>
        <strain evidence="1">RGFK1561</strain>
    </source>
</reference>